<comment type="caution">
    <text evidence="13">The sequence shown here is derived from an EMBL/GenBank/DDBJ whole genome shotgun (WGS) entry which is preliminary data.</text>
</comment>
<keyword evidence="4" id="KW-0210">Decarboxylase</keyword>
<dbReference type="AlphaFoldDB" id="A0A9P6U666"/>
<dbReference type="Gene3D" id="3.40.50.970">
    <property type="match status" value="2"/>
</dbReference>
<dbReference type="FunFam" id="3.40.50.970:FF:000019">
    <property type="entry name" value="Pyruvate decarboxylase isozyme"/>
    <property type="match status" value="1"/>
</dbReference>
<evidence type="ECO:0000256" key="6">
    <source>
        <dbReference type="ARBA" id="ARBA00023052"/>
    </source>
</evidence>
<dbReference type="GO" id="GO:0030976">
    <property type="term" value="F:thiamine pyrophosphate binding"/>
    <property type="evidence" value="ECO:0007669"/>
    <property type="project" value="InterPro"/>
</dbReference>
<organism evidence="13 14">
    <name type="scientific">Actinomortierella ambigua</name>
    <dbReference type="NCBI Taxonomy" id="1343610"/>
    <lineage>
        <taxon>Eukaryota</taxon>
        <taxon>Fungi</taxon>
        <taxon>Fungi incertae sedis</taxon>
        <taxon>Mucoromycota</taxon>
        <taxon>Mortierellomycotina</taxon>
        <taxon>Mortierellomycetes</taxon>
        <taxon>Mortierellales</taxon>
        <taxon>Mortierellaceae</taxon>
        <taxon>Actinomortierella</taxon>
    </lineage>
</organism>
<keyword evidence="5 8" id="KW-0460">Magnesium</keyword>
<dbReference type="InterPro" id="IPR012000">
    <property type="entry name" value="Thiamin_PyroP_enz_cen_dom"/>
</dbReference>
<evidence type="ECO:0000259" key="12">
    <source>
        <dbReference type="Pfam" id="PF02776"/>
    </source>
</evidence>
<reference evidence="13" key="1">
    <citation type="journal article" date="2020" name="Fungal Divers.">
        <title>Resolving the Mortierellaceae phylogeny through synthesis of multi-gene phylogenetics and phylogenomics.</title>
        <authorList>
            <person name="Vandepol N."/>
            <person name="Liber J."/>
            <person name="Desiro A."/>
            <person name="Na H."/>
            <person name="Kennedy M."/>
            <person name="Barry K."/>
            <person name="Grigoriev I.V."/>
            <person name="Miller A.N."/>
            <person name="O'Donnell K."/>
            <person name="Stajich J.E."/>
            <person name="Bonito G."/>
        </authorList>
    </citation>
    <scope>NUCLEOTIDE SEQUENCE</scope>
    <source>
        <strain evidence="13">BC1065</strain>
    </source>
</reference>
<evidence type="ECO:0000313" key="13">
    <source>
        <dbReference type="EMBL" id="KAG0262250.1"/>
    </source>
</evidence>
<evidence type="ECO:0000256" key="7">
    <source>
        <dbReference type="ARBA" id="ARBA00023239"/>
    </source>
</evidence>
<comment type="cofactor">
    <cofactor evidence="1">
        <name>thiamine diphosphate</name>
        <dbReference type="ChEBI" id="CHEBI:58937"/>
    </cofactor>
</comment>
<dbReference type="Pfam" id="PF02776">
    <property type="entry name" value="TPP_enzyme_N"/>
    <property type="match status" value="1"/>
</dbReference>
<evidence type="ECO:0000259" key="10">
    <source>
        <dbReference type="Pfam" id="PF00205"/>
    </source>
</evidence>
<evidence type="ECO:0000256" key="4">
    <source>
        <dbReference type="ARBA" id="ARBA00022793"/>
    </source>
</evidence>
<sequence>METTVIQHVLSRLYKLGIKDVFGVPGDYAFPIEDAICSDNKMRWIGNCNELNAAYSADGYARIHGMAALSTTFGVGELSAINGIAGAYAEHLTIFHLVGMPAASVQAARRLVHHTLGNGEFDLFHNMTQSVVCARAIMTPENCVAETDRLITTALRERRPVYMGFPSDFANSPVINATQSLAKPQPSDPVVLKAAVTAITNAVSASKTACILPGILVSRCGLADKAAAVVETSNLPFATMFMDKCVLDETHPNYVGMYDGKLMDKEVTDFVEGCDCVLGIGCLLTDYNTGGFTMMVDRAKTINIMLNSTRVGSAQYNNIRMEDVLTELAQRLPRKDVPHPKARDLVGPTNQDPNGAITADYMYPRWRQMLRANDILVAETGTSSMGLAFARMPKGATFHNQTLWGSIGWATPAAFGIAMAAPDRRTILVTGEGSHQLTAQEVSQFYRFGLKPIIFVLNNDGYLIERLLCTDPEKYYNDLAKWNYAELPKALGCNDWFTARVTTCAELDEAIRAAETCGTGAYIEVVTARYEASPLSKKLQETVSTLYSA</sequence>
<evidence type="ECO:0000256" key="8">
    <source>
        <dbReference type="PIRSR" id="PIRSR036565-2"/>
    </source>
</evidence>
<keyword evidence="6 9" id="KW-0786">Thiamine pyrophosphate</keyword>
<dbReference type="InterPro" id="IPR011766">
    <property type="entry name" value="TPP_enzyme_TPP-bd"/>
</dbReference>
<dbReference type="Pfam" id="PF02775">
    <property type="entry name" value="TPP_enzyme_C"/>
    <property type="match status" value="1"/>
</dbReference>
<keyword evidence="3 8" id="KW-0479">Metal-binding</keyword>
<accession>A0A9P6U666</accession>
<dbReference type="GO" id="GO:0005829">
    <property type="term" value="C:cytosol"/>
    <property type="evidence" value="ECO:0007669"/>
    <property type="project" value="TreeGrafter"/>
</dbReference>
<keyword evidence="7" id="KW-0456">Lyase</keyword>
<dbReference type="PIRSF" id="PIRSF036565">
    <property type="entry name" value="Pyruvt_ip_decrb"/>
    <property type="match status" value="1"/>
</dbReference>
<evidence type="ECO:0000256" key="2">
    <source>
        <dbReference type="ARBA" id="ARBA00007812"/>
    </source>
</evidence>
<dbReference type="PANTHER" id="PTHR43452:SF30">
    <property type="entry name" value="PYRUVATE DECARBOXYLASE ISOZYME 1-RELATED"/>
    <property type="match status" value="1"/>
</dbReference>
<dbReference type="CDD" id="cd02005">
    <property type="entry name" value="TPP_PDC_IPDC"/>
    <property type="match status" value="1"/>
</dbReference>
<dbReference type="InterPro" id="IPR047214">
    <property type="entry name" value="TPP_PDC_IPDC"/>
</dbReference>
<evidence type="ECO:0000259" key="11">
    <source>
        <dbReference type="Pfam" id="PF02775"/>
    </source>
</evidence>
<dbReference type="InterPro" id="IPR012001">
    <property type="entry name" value="Thiamin_PyroP_enz_TPP-bd_dom"/>
</dbReference>
<feature type="binding site" evidence="8">
    <location>
        <position position="461"/>
    </location>
    <ligand>
        <name>Mg(2+)</name>
        <dbReference type="ChEBI" id="CHEBI:18420"/>
    </ligand>
</feature>
<keyword evidence="14" id="KW-1185">Reference proteome</keyword>
<dbReference type="Proteomes" id="UP000807716">
    <property type="component" value="Unassembled WGS sequence"/>
</dbReference>
<feature type="domain" description="Thiamine pyrophosphate enzyme central" evidence="10">
    <location>
        <begin position="197"/>
        <end position="318"/>
    </location>
</feature>
<evidence type="ECO:0000256" key="9">
    <source>
        <dbReference type="RuleBase" id="RU362132"/>
    </source>
</evidence>
<protein>
    <recommendedName>
        <fullName evidence="15">Alpha-keto-acid decarboxylase</fullName>
    </recommendedName>
</protein>
<dbReference type="EMBL" id="JAAAJB010000193">
    <property type="protein sequence ID" value="KAG0262250.1"/>
    <property type="molecule type" value="Genomic_DNA"/>
</dbReference>
<feature type="domain" description="Thiamine pyrophosphate enzyme N-terminal TPP-binding" evidence="12">
    <location>
        <begin position="4"/>
        <end position="107"/>
    </location>
</feature>
<comment type="cofactor">
    <cofactor evidence="8">
        <name>Mg(2+)</name>
        <dbReference type="ChEBI" id="CHEBI:18420"/>
    </cofactor>
    <text evidence="8">Binds 1 Mg(2+) per subunit.</text>
</comment>
<dbReference type="FunFam" id="3.40.50.970:FF:000024">
    <property type="entry name" value="Pyruvate decarboxylase isozyme"/>
    <property type="match status" value="1"/>
</dbReference>
<dbReference type="PANTHER" id="PTHR43452">
    <property type="entry name" value="PYRUVATE DECARBOXYLASE"/>
    <property type="match status" value="1"/>
</dbReference>
<dbReference type="SUPFAM" id="SSF52467">
    <property type="entry name" value="DHS-like NAD/FAD-binding domain"/>
    <property type="match status" value="1"/>
</dbReference>
<dbReference type="InterPro" id="IPR029035">
    <property type="entry name" value="DHS-like_NAD/FAD-binding_dom"/>
</dbReference>
<dbReference type="GO" id="GO:0000287">
    <property type="term" value="F:magnesium ion binding"/>
    <property type="evidence" value="ECO:0007669"/>
    <property type="project" value="InterPro"/>
</dbReference>
<dbReference type="Gene3D" id="3.40.50.1220">
    <property type="entry name" value="TPP-binding domain"/>
    <property type="match status" value="1"/>
</dbReference>
<proteinExistence type="inferred from homology"/>
<comment type="similarity">
    <text evidence="2 9">Belongs to the TPP enzyme family.</text>
</comment>
<dbReference type="OrthoDB" id="3970464at2759"/>
<evidence type="ECO:0000256" key="5">
    <source>
        <dbReference type="ARBA" id="ARBA00022842"/>
    </source>
</evidence>
<evidence type="ECO:0000256" key="1">
    <source>
        <dbReference type="ARBA" id="ARBA00001964"/>
    </source>
</evidence>
<dbReference type="InterPro" id="IPR012110">
    <property type="entry name" value="PDC/IPDC-like"/>
</dbReference>
<evidence type="ECO:0000256" key="3">
    <source>
        <dbReference type="ARBA" id="ARBA00022723"/>
    </source>
</evidence>
<dbReference type="SUPFAM" id="SSF52518">
    <property type="entry name" value="Thiamin diphosphate-binding fold (THDP-binding)"/>
    <property type="match status" value="2"/>
</dbReference>
<gene>
    <name evidence="13" type="ORF">DFQ27_002477</name>
</gene>
<dbReference type="GO" id="GO:0004737">
    <property type="term" value="F:pyruvate decarboxylase activity"/>
    <property type="evidence" value="ECO:0007669"/>
    <property type="project" value="TreeGrafter"/>
</dbReference>
<dbReference type="Pfam" id="PF00205">
    <property type="entry name" value="TPP_enzyme_M"/>
    <property type="match status" value="1"/>
</dbReference>
<name>A0A9P6U666_9FUNG</name>
<evidence type="ECO:0008006" key="15">
    <source>
        <dbReference type="Google" id="ProtNLM"/>
    </source>
</evidence>
<dbReference type="InterPro" id="IPR029061">
    <property type="entry name" value="THDP-binding"/>
</dbReference>
<dbReference type="InterPro" id="IPR047213">
    <property type="entry name" value="TPP_PYR_PDC_IPDC-like"/>
</dbReference>
<feature type="binding site" evidence="8">
    <location>
        <position position="459"/>
    </location>
    <ligand>
        <name>Mg(2+)</name>
        <dbReference type="ChEBI" id="CHEBI:18420"/>
    </ligand>
</feature>
<dbReference type="GO" id="GO:0000949">
    <property type="term" value="P:aromatic amino acid family catabolic process to alcohol via Ehrlich pathway"/>
    <property type="evidence" value="ECO:0007669"/>
    <property type="project" value="TreeGrafter"/>
</dbReference>
<dbReference type="CDD" id="cd07038">
    <property type="entry name" value="TPP_PYR_PDC_IPDC_like"/>
    <property type="match status" value="1"/>
</dbReference>
<feature type="domain" description="Thiamine pyrophosphate enzyme TPP-binding" evidence="11">
    <location>
        <begin position="380"/>
        <end position="525"/>
    </location>
</feature>
<evidence type="ECO:0000313" key="14">
    <source>
        <dbReference type="Proteomes" id="UP000807716"/>
    </source>
</evidence>